<feature type="signal peptide" evidence="1">
    <location>
        <begin position="1"/>
        <end position="18"/>
    </location>
</feature>
<evidence type="ECO:0008006" key="4">
    <source>
        <dbReference type="Google" id="ProtNLM"/>
    </source>
</evidence>
<proteinExistence type="predicted"/>
<accession>A0A2J7PJ41</accession>
<organism evidence="2 3">
    <name type="scientific">Cryptotermes secundus</name>
    <dbReference type="NCBI Taxonomy" id="105785"/>
    <lineage>
        <taxon>Eukaryota</taxon>
        <taxon>Metazoa</taxon>
        <taxon>Ecdysozoa</taxon>
        <taxon>Arthropoda</taxon>
        <taxon>Hexapoda</taxon>
        <taxon>Insecta</taxon>
        <taxon>Pterygota</taxon>
        <taxon>Neoptera</taxon>
        <taxon>Polyneoptera</taxon>
        <taxon>Dictyoptera</taxon>
        <taxon>Blattodea</taxon>
        <taxon>Blattoidea</taxon>
        <taxon>Termitoidae</taxon>
        <taxon>Kalotermitidae</taxon>
        <taxon>Cryptotermitinae</taxon>
        <taxon>Cryptotermes</taxon>
    </lineage>
</organism>
<dbReference type="OrthoDB" id="8190399at2759"/>
<comment type="caution">
    <text evidence="2">The sequence shown here is derived from an EMBL/GenBank/DDBJ whole genome shotgun (WGS) entry which is preliminary data.</text>
</comment>
<evidence type="ECO:0000313" key="2">
    <source>
        <dbReference type="EMBL" id="PNF16339.1"/>
    </source>
</evidence>
<protein>
    <recommendedName>
        <fullName evidence="4">Protein TsetseEP domain-containing protein</fullName>
    </recommendedName>
</protein>
<keyword evidence="1" id="KW-0732">Signal</keyword>
<evidence type="ECO:0000256" key="1">
    <source>
        <dbReference type="SAM" id="SignalP"/>
    </source>
</evidence>
<evidence type="ECO:0000313" key="3">
    <source>
        <dbReference type="Proteomes" id="UP000235965"/>
    </source>
</evidence>
<feature type="chain" id="PRO_5014433336" description="Protein TsetseEP domain-containing protein" evidence="1">
    <location>
        <begin position="19"/>
        <end position="218"/>
    </location>
</feature>
<gene>
    <name evidence="2" type="ORF">B7P43_G10841</name>
</gene>
<dbReference type="Proteomes" id="UP000235965">
    <property type="component" value="Unassembled WGS sequence"/>
</dbReference>
<reference evidence="2 3" key="1">
    <citation type="submission" date="2017-12" db="EMBL/GenBank/DDBJ databases">
        <title>Hemimetabolous genomes reveal molecular basis of termite eusociality.</title>
        <authorList>
            <person name="Harrison M.C."/>
            <person name="Jongepier E."/>
            <person name="Robertson H.M."/>
            <person name="Arning N."/>
            <person name="Bitard-Feildel T."/>
            <person name="Chao H."/>
            <person name="Childers C.P."/>
            <person name="Dinh H."/>
            <person name="Doddapaneni H."/>
            <person name="Dugan S."/>
            <person name="Gowin J."/>
            <person name="Greiner C."/>
            <person name="Han Y."/>
            <person name="Hu H."/>
            <person name="Hughes D.S.T."/>
            <person name="Huylmans A.-K."/>
            <person name="Kemena C."/>
            <person name="Kremer L.P.M."/>
            <person name="Lee S.L."/>
            <person name="Lopez-Ezquerra A."/>
            <person name="Mallet L."/>
            <person name="Monroy-Kuhn J.M."/>
            <person name="Moser A."/>
            <person name="Murali S.C."/>
            <person name="Muzny D.M."/>
            <person name="Otani S."/>
            <person name="Piulachs M.-D."/>
            <person name="Poelchau M."/>
            <person name="Qu J."/>
            <person name="Schaub F."/>
            <person name="Wada-Katsumata A."/>
            <person name="Worley K.C."/>
            <person name="Xie Q."/>
            <person name="Ylla G."/>
            <person name="Poulsen M."/>
            <person name="Gibbs R.A."/>
            <person name="Schal C."/>
            <person name="Richards S."/>
            <person name="Belles X."/>
            <person name="Korb J."/>
            <person name="Bornberg-Bauer E."/>
        </authorList>
    </citation>
    <scope>NUCLEOTIDE SEQUENCE [LARGE SCALE GENOMIC DNA]</scope>
    <source>
        <tissue evidence="2">Whole body</tissue>
    </source>
</reference>
<dbReference type="EMBL" id="NEVH01024952">
    <property type="protein sequence ID" value="PNF16339.1"/>
    <property type="molecule type" value="Genomic_DNA"/>
</dbReference>
<keyword evidence="3" id="KW-1185">Reference proteome</keyword>
<name>A0A2J7PJ41_9NEOP</name>
<dbReference type="AlphaFoldDB" id="A0A2J7PJ41"/>
<dbReference type="InParanoid" id="A0A2J7PJ41"/>
<sequence length="218" mass="22422">MIAFVVLSLSLAAASGAAQDAAGILGSLGNTLKLLSAESVNTARAAAVPMLQAANQTTLDARSILQDLAGDVALNVVRARASGWDAAHCAQGKEKQAERLLQEALSKLDGCTALAAAEAEAPVVVIDNLTQEAALRIDRAAADVAACLAGTGTIMCVFDVVRNVTRDVGAMARIIRKQALGAEESVAHIERYVTTCATGQVQSARTLLQQLNIAGCAQ</sequence>